<reference evidence="8" key="1">
    <citation type="submission" date="2011-08" db="EMBL/GenBank/DDBJ databases">
        <title>The draft genome of Latimeria chalumnae.</title>
        <authorList>
            <person name="Di Palma F."/>
            <person name="Alfoldi J."/>
            <person name="Johnson J."/>
            <person name="Berlin A."/>
            <person name="Gnerre S."/>
            <person name="Jaffe D."/>
            <person name="MacCallum I."/>
            <person name="Young S."/>
            <person name="Walker B.J."/>
            <person name="Lander E."/>
            <person name="Lindblad-Toh K."/>
        </authorList>
    </citation>
    <scope>NUCLEOTIDE SEQUENCE [LARGE SCALE GENOMIC DNA]</scope>
    <source>
        <strain evidence="8">Wild caught</strain>
    </source>
</reference>
<name>H3ABC5_LATCH</name>
<dbReference type="InterPro" id="IPR051051">
    <property type="entry name" value="E3_ubiq-ligase_TRIM/RNF"/>
</dbReference>
<dbReference type="SMART" id="SM00184">
    <property type="entry name" value="RING"/>
    <property type="match status" value="1"/>
</dbReference>
<dbReference type="GO" id="GO:0008270">
    <property type="term" value="F:zinc ion binding"/>
    <property type="evidence" value="ECO:0007669"/>
    <property type="project" value="UniProtKB-KW"/>
</dbReference>
<keyword evidence="8" id="KW-1185">Reference proteome</keyword>
<evidence type="ECO:0000313" key="8">
    <source>
        <dbReference type="Proteomes" id="UP000008672"/>
    </source>
</evidence>
<organism evidence="7 8">
    <name type="scientific">Latimeria chalumnae</name>
    <name type="common">Coelacanth</name>
    <dbReference type="NCBI Taxonomy" id="7897"/>
    <lineage>
        <taxon>Eukaryota</taxon>
        <taxon>Metazoa</taxon>
        <taxon>Chordata</taxon>
        <taxon>Craniata</taxon>
        <taxon>Vertebrata</taxon>
        <taxon>Euteleostomi</taxon>
        <taxon>Coelacanthiformes</taxon>
        <taxon>Coelacanthidae</taxon>
        <taxon>Latimeria</taxon>
    </lineage>
</organism>
<dbReference type="HOGENOM" id="CLU_013137_4_1_1"/>
<evidence type="ECO:0000313" key="7">
    <source>
        <dbReference type="Ensembl" id="ENSLACP00000006946.1"/>
    </source>
</evidence>
<evidence type="ECO:0000256" key="3">
    <source>
        <dbReference type="ARBA" id="ARBA00022833"/>
    </source>
</evidence>
<feature type="domain" description="B box-type" evidence="6">
    <location>
        <begin position="148"/>
        <end position="189"/>
    </location>
</feature>
<dbReference type="eggNOG" id="KOG2177">
    <property type="taxonomic scope" value="Eukaryota"/>
</dbReference>
<dbReference type="PROSITE" id="PS00518">
    <property type="entry name" value="ZF_RING_1"/>
    <property type="match status" value="1"/>
</dbReference>
<dbReference type="Ensembl" id="ENSLACT00000007005.1">
    <property type="protein sequence ID" value="ENSLACP00000006946.1"/>
    <property type="gene ID" value="ENSLACG00000006166.1"/>
</dbReference>
<keyword evidence="3" id="KW-0862">Zinc</keyword>
<dbReference type="Gene3D" id="4.10.830.40">
    <property type="match status" value="1"/>
</dbReference>
<sequence length="201" mass="22302">RNTMETPAAGAAGGAPAVEDVTCTVCLQLYRDPVVLPCKHVFCLSCIEEVWLYIESTVCPHCRTTFTEKPYLQGDPLLSDAVQKYKDATEPAATAAGLPLCDFCTSNRLPAVKTCLKCEVSFCKLHLQPHLVASAFQGHNLVEPIADLAKRKCANHNQLYDQYCASDRQFACMTCSVTDEHKDHKLVRLEEAKPQMRFSFS</sequence>
<feature type="domain" description="RING-type" evidence="5">
    <location>
        <begin position="23"/>
        <end position="63"/>
    </location>
</feature>
<dbReference type="PROSITE" id="PS50089">
    <property type="entry name" value="ZF_RING_2"/>
    <property type="match status" value="1"/>
</dbReference>
<evidence type="ECO:0000256" key="2">
    <source>
        <dbReference type="ARBA" id="ARBA00022771"/>
    </source>
</evidence>
<evidence type="ECO:0000256" key="1">
    <source>
        <dbReference type="ARBA" id="ARBA00022723"/>
    </source>
</evidence>
<dbReference type="SUPFAM" id="SSF57845">
    <property type="entry name" value="B-box zinc-binding domain"/>
    <property type="match status" value="1"/>
</dbReference>
<dbReference type="InterPro" id="IPR000315">
    <property type="entry name" value="Znf_B-box"/>
</dbReference>
<dbReference type="InParanoid" id="H3ABC5"/>
<dbReference type="Gene3D" id="3.30.160.60">
    <property type="entry name" value="Classic Zinc Finger"/>
    <property type="match status" value="1"/>
</dbReference>
<dbReference type="GeneTree" id="ENSGT01030000234583"/>
<dbReference type="PANTHER" id="PTHR25465:SF31">
    <property type="entry name" value="RING-TYPE DOMAIN-CONTAINING PROTEIN"/>
    <property type="match status" value="1"/>
</dbReference>
<dbReference type="PANTHER" id="PTHR25465">
    <property type="entry name" value="B-BOX DOMAIN CONTAINING"/>
    <property type="match status" value="1"/>
</dbReference>
<proteinExistence type="predicted"/>
<dbReference type="InterPro" id="IPR013083">
    <property type="entry name" value="Znf_RING/FYVE/PHD"/>
</dbReference>
<reference evidence="7" key="2">
    <citation type="submission" date="2025-08" db="UniProtKB">
        <authorList>
            <consortium name="Ensembl"/>
        </authorList>
    </citation>
    <scope>IDENTIFICATION</scope>
</reference>
<protein>
    <recommendedName>
        <fullName evidence="9">RING-type domain-containing protein</fullName>
    </recommendedName>
</protein>
<evidence type="ECO:0000259" key="6">
    <source>
        <dbReference type="PROSITE" id="PS50119"/>
    </source>
</evidence>
<evidence type="ECO:0000256" key="4">
    <source>
        <dbReference type="PROSITE-ProRule" id="PRU00024"/>
    </source>
</evidence>
<keyword evidence="1" id="KW-0479">Metal-binding</keyword>
<accession>H3ABC5</accession>
<dbReference type="Pfam" id="PF00643">
    <property type="entry name" value="zf-B_box"/>
    <property type="match status" value="1"/>
</dbReference>
<dbReference type="PROSITE" id="PS50119">
    <property type="entry name" value="ZF_BBOX"/>
    <property type="match status" value="1"/>
</dbReference>
<dbReference type="Bgee" id="ENSLACG00000006166">
    <property type="expression patterns" value="Expressed in pelvic fin"/>
</dbReference>
<dbReference type="Pfam" id="PF13920">
    <property type="entry name" value="zf-C3HC4_3"/>
    <property type="match status" value="1"/>
</dbReference>
<keyword evidence="2 4" id="KW-0863">Zinc-finger</keyword>
<dbReference type="Gene3D" id="3.30.40.10">
    <property type="entry name" value="Zinc/RING finger domain, C3HC4 (zinc finger)"/>
    <property type="match status" value="1"/>
</dbReference>
<dbReference type="AlphaFoldDB" id="H3ABC5"/>
<dbReference type="OMA" id="DSADRTH"/>
<dbReference type="EMBL" id="AFYH01125316">
    <property type="status" value="NOT_ANNOTATED_CDS"/>
    <property type="molecule type" value="Genomic_DNA"/>
</dbReference>
<dbReference type="SMART" id="SM00336">
    <property type="entry name" value="BBOX"/>
    <property type="match status" value="2"/>
</dbReference>
<dbReference type="InterPro" id="IPR017907">
    <property type="entry name" value="Znf_RING_CS"/>
</dbReference>
<dbReference type="SUPFAM" id="SSF57850">
    <property type="entry name" value="RING/U-box"/>
    <property type="match status" value="1"/>
</dbReference>
<evidence type="ECO:0000259" key="5">
    <source>
        <dbReference type="PROSITE" id="PS50089"/>
    </source>
</evidence>
<dbReference type="Proteomes" id="UP000008672">
    <property type="component" value="Unassembled WGS sequence"/>
</dbReference>
<evidence type="ECO:0008006" key="9">
    <source>
        <dbReference type="Google" id="ProtNLM"/>
    </source>
</evidence>
<dbReference type="InterPro" id="IPR001841">
    <property type="entry name" value="Znf_RING"/>
</dbReference>
<reference evidence="7" key="3">
    <citation type="submission" date="2025-09" db="UniProtKB">
        <authorList>
            <consortium name="Ensembl"/>
        </authorList>
    </citation>
    <scope>IDENTIFICATION</scope>
</reference>